<organism evidence="3 4">
    <name type="scientific">Pyricularia oryzae</name>
    <name type="common">Rice blast fungus</name>
    <name type="synonym">Magnaporthe oryzae</name>
    <dbReference type="NCBI Taxonomy" id="318829"/>
    <lineage>
        <taxon>Eukaryota</taxon>
        <taxon>Fungi</taxon>
        <taxon>Dikarya</taxon>
        <taxon>Ascomycota</taxon>
        <taxon>Pezizomycotina</taxon>
        <taxon>Sordariomycetes</taxon>
        <taxon>Sordariomycetidae</taxon>
        <taxon>Magnaporthales</taxon>
        <taxon>Pyriculariaceae</taxon>
        <taxon>Pyricularia</taxon>
    </lineage>
</organism>
<feature type="compositionally biased region" description="Polar residues" evidence="1">
    <location>
        <begin position="21"/>
        <end position="30"/>
    </location>
</feature>
<dbReference type="InterPro" id="IPR021709">
    <property type="entry name" value="DUF3292"/>
</dbReference>
<feature type="transmembrane region" description="Helical" evidence="2">
    <location>
        <begin position="170"/>
        <end position="190"/>
    </location>
</feature>
<reference evidence="3 4" key="1">
    <citation type="journal article" date="2019" name="Mol. Biol. Evol.">
        <title>Blast fungal genomes show frequent chromosomal changes, gene gains and losses, and effector gene turnover.</title>
        <authorList>
            <person name="Gomez Luciano L.B."/>
            <person name="Jason Tsai I."/>
            <person name="Chuma I."/>
            <person name="Tosa Y."/>
            <person name="Chen Y.H."/>
            <person name="Li J.Y."/>
            <person name="Li M.Y."/>
            <person name="Jade Lu M.Y."/>
            <person name="Nakayashiki H."/>
            <person name="Li W.H."/>
        </authorList>
    </citation>
    <scope>NUCLEOTIDE SEQUENCE [LARGE SCALE GENOMIC DNA]</scope>
    <source>
        <strain evidence="3">MZ5-1-6</strain>
    </source>
</reference>
<dbReference type="AlphaFoldDB" id="A0A4P7NIA6"/>
<dbReference type="Pfam" id="PF11696">
    <property type="entry name" value="DUF3292"/>
    <property type="match status" value="1"/>
</dbReference>
<dbReference type="EMBL" id="CP034207">
    <property type="protein sequence ID" value="QBZ61739.1"/>
    <property type="molecule type" value="Genomic_DNA"/>
</dbReference>
<protein>
    <submittedName>
        <fullName evidence="3">Uncharacterized protein</fullName>
    </submittedName>
</protein>
<evidence type="ECO:0000313" key="4">
    <source>
        <dbReference type="Proteomes" id="UP000294847"/>
    </source>
</evidence>
<proteinExistence type="predicted"/>
<keyword evidence="2" id="KW-0812">Transmembrane</keyword>
<feature type="compositionally biased region" description="Basic and acidic residues" evidence="1">
    <location>
        <begin position="456"/>
        <end position="465"/>
    </location>
</feature>
<evidence type="ECO:0000313" key="3">
    <source>
        <dbReference type="EMBL" id="QBZ61739.1"/>
    </source>
</evidence>
<gene>
    <name evidence="3" type="ORF">PoMZ_08695</name>
</gene>
<accession>A0A4P7NIA6</accession>
<evidence type="ECO:0000256" key="1">
    <source>
        <dbReference type="SAM" id="MobiDB-lite"/>
    </source>
</evidence>
<sequence>MSINTGVHLRDLVPEPATTHPDANQHQASSMREVPSDSHALAVSDPGENKGAAQVGHNQEQLVDLGWQSDPKEIPDNLIAGIDNEDLWTFVRRFDKQVFFLKETSDALVGGLDLYLADGAEFSANKLRSQFERLYMGMIVGLIASIKHVARLRSWREPRRTGAFCAAYLTAWALNMLYPLLFASLITLIVSERARSLAFPPAPVSLVDRHTGGPTKPEAGVLGSIESATGAPEHSKGEAVENEASNFVTGVAGIAVNTLTAQDPKSQPDNEEGEKHITDDMPEPDEAATAIASAKDKAAGVPKPSQDKTKQPMETLMWSKMRPLLHMMTLTSDTYERFANALSPSPPFHPYLHRLRLASTVAPLFLASLFMSAHTVNKIVSFAFGFVFFGDPVITPMTNWLDWAYPNWRKVLHINNTLLKGVPTNAQVAITLLRHAEANRCPLPPPPQITGPPPKEPIDLDDPHVIEAAPGGDQPLAASDRDLDDAAERDDEKLDRAGGEDPELTSTQNKHSGKASKLLGLLRGGTKAGVKAGLVVNKARSKIGTNKESAKNRLGAVPDKEEGRNKHSEGGPVRFSGRWQGKEGFICVAWQGGEPVVSFSDIKTATAARRAAGEDPDGPGSNDADLMQMDPAWTVAVGQITELKKHAGFGVKSKLAIGWALERDINDGLEIIDRLGESKVLTAVPKRDELFNRLCAMGGQKWELW</sequence>
<dbReference type="PANTHER" id="PTHR38694:SF1">
    <property type="entry name" value="PEROXIN DOMAIN-CONTAINING PROTEIN"/>
    <property type="match status" value="1"/>
</dbReference>
<dbReference type="PANTHER" id="PTHR38694">
    <property type="entry name" value="CONSERVED EXPRESSED PROTEIN"/>
    <property type="match status" value="1"/>
</dbReference>
<feature type="region of interest" description="Disordered" evidence="1">
    <location>
        <begin position="1"/>
        <end position="57"/>
    </location>
</feature>
<feature type="compositionally biased region" description="Basic and acidic residues" evidence="1">
    <location>
        <begin position="479"/>
        <end position="499"/>
    </location>
</feature>
<feature type="compositionally biased region" description="Pro residues" evidence="1">
    <location>
        <begin position="442"/>
        <end position="455"/>
    </location>
</feature>
<evidence type="ECO:0000256" key="2">
    <source>
        <dbReference type="SAM" id="Phobius"/>
    </source>
</evidence>
<dbReference type="Proteomes" id="UP000294847">
    <property type="component" value="Chromosome 4"/>
</dbReference>
<keyword evidence="2" id="KW-0472">Membrane</keyword>
<feature type="region of interest" description="Disordered" evidence="1">
    <location>
        <begin position="441"/>
        <end position="516"/>
    </location>
</feature>
<keyword evidence="2" id="KW-1133">Transmembrane helix</keyword>
<name>A0A4P7NIA6_PYROR</name>
<feature type="region of interest" description="Disordered" evidence="1">
    <location>
        <begin position="259"/>
        <end position="283"/>
    </location>
</feature>